<gene>
    <name evidence="1" type="ORF">ACFQ4H_09695</name>
</gene>
<dbReference type="RefSeq" id="WP_377569377.1">
    <property type="nucleotide sequence ID" value="NZ_JBHTMP010000011.1"/>
</dbReference>
<protein>
    <recommendedName>
        <fullName evidence="3">Integrase core domain-containing protein</fullName>
    </recommendedName>
</protein>
<sequence>MILEYLEFSRNRQRRHSSLGVLSPVEYERVQPRSLSVA</sequence>
<proteinExistence type="predicted"/>
<dbReference type="Proteomes" id="UP001597260">
    <property type="component" value="Unassembled WGS sequence"/>
</dbReference>
<name>A0ABW3YBY2_9ACTN</name>
<evidence type="ECO:0000313" key="2">
    <source>
        <dbReference type="Proteomes" id="UP001597260"/>
    </source>
</evidence>
<keyword evidence="2" id="KW-1185">Reference proteome</keyword>
<evidence type="ECO:0000313" key="1">
    <source>
        <dbReference type="EMBL" id="MFD1321360.1"/>
    </source>
</evidence>
<accession>A0ABW3YBY2</accession>
<comment type="caution">
    <text evidence="1">The sequence shown here is derived from an EMBL/GenBank/DDBJ whole genome shotgun (WGS) entry which is preliminary data.</text>
</comment>
<reference evidence="2" key="1">
    <citation type="journal article" date="2019" name="Int. J. Syst. Evol. Microbiol.">
        <title>The Global Catalogue of Microorganisms (GCM) 10K type strain sequencing project: providing services to taxonomists for standard genome sequencing and annotation.</title>
        <authorList>
            <consortium name="The Broad Institute Genomics Platform"/>
            <consortium name="The Broad Institute Genome Sequencing Center for Infectious Disease"/>
            <person name="Wu L."/>
            <person name="Ma J."/>
        </authorList>
    </citation>
    <scope>NUCLEOTIDE SEQUENCE [LARGE SCALE GENOMIC DNA]</scope>
    <source>
        <strain evidence="2">JCM 31037</strain>
    </source>
</reference>
<organism evidence="1 2">
    <name type="scientific">Micromonospora sonneratiae</name>
    <dbReference type="NCBI Taxonomy" id="1184706"/>
    <lineage>
        <taxon>Bacteria</taxon>
        <taxon>Bacillati</taxon>
        <taxon>Actinomycetota</taxon>
        <taxon>Actinomycetes</taxon>
        <taxon>Micromonosporales</taxon>
        <taxon>Micromonosporaceae</taxon>
        <taxon>Micromonospora</taxon>
    </lineage>
</organism>
<evidence type="ECO:0008006" key="3">
    <source>
        <dbReference type="Google" id="ProtNLM"/>
    </source>
</evidence>
<dbReference type="EMBL" id="JBHTMP010000011">
    <property type="protein sequence ID" value="MFD1321360.1"/>
    <property type="molecule type" value="Genomic_DNA"/>
</dbReference>